<dbReference type="InterPro" id="IPR010181">
    <property type="entry name" value="CGCAxxGCC_motif"/>
</dbReference>
<name>E3H791_ILYPC</name>
<dbReference type="NCBIfam" id="TIGR01909">
    <property type="entry name" value="C_GCAxxG_C_C"/>
    <property type="match status" value="1"/>
</dbReference>
<keyword evidence="2" id="KW-1185">Reference proteome</keyword>
<dbReference type="eggNOG" id="COG1433">
    <property type="taxonomic scope" value="Bacteria"/>
</dbReference>
<proteinExistence type="predicted"/>
<sequence length="142" mass="15156">MTRTEKAVGNFGDYNCCQATISAFAEELDLDMKTALKISSGFGGGLSKAEVCGAVSGICMALGLKYGSADAGDLETKKEVKELVKTFMDKFIEKNGACTCKGLLGYDKSTEEGAKVVEEKELTQKLCPGFIEDAIKIAEDMI</sequence>
<dbReference type="KEGG" id="ipo:Ilyop_0786"/>
<dbReference type="RefSeq" id="WP_013387242.1">
    <property type="nucleotide sequence ID" value="NC_014632.1"/>
</dbReference>
<evidence type="ECO:0000313" key="1">
    <source>
        <dbReference type="EMBL" id="ADO82572.1"/>
    </source>
</evidence>
<evidence type="ECO:0000313" key="2">
    <source>
        <dbReference type="Proteomes" id="UP000006875"/>
    </source>
</evidence>
<organism evidence="1 2">
    <name type="scientific">Ilyobacter polytropus (strain ATCC 51220 / DSM 2926 / LMG 16218 / CuHBu1)</name>
    <dbReference type="NCBI Taxonomy" id="572544"/>
    <lineage>
        <taxon>Bacteria</taxon>
        <taxon>Fusobacteriati</taxon>
        <taxon>Fusobacteriota</taxon>
        <taxon>Fusobacteriia</taxon>
        <taxon>Fusobacteriales</taxon>
        <taxon>Fusobacteriaceae</taxon>
        <taxon>Ilyobacter</taxon>
    </lineage>
</organism>
<dbReference type="HOGENOM" id="CLU_091283_1_1_0"/>
<dbReference type="STRING" id="572544.Ilyop_0786"/>
<dbReference type="AlphaFoldDB" id="E3H791"/>
<gene>
    <name evidence="1" type="ordered locus">Ilyop_0786</name>
</gene>
<dbReference type="Proteomes" id="UP000006875">
    <property type="component" value="Chromosome"/>
</dbReference>
<dbReference type="EMBL" id="CP002281">
    <property type="protein sequence ID" value="ADO82572.1"/>
    <property type="molecule type" value="Genomic_DNA"/>
</dbReference>
<reference evidence="1 2" key="1">
    <citation type="journal article" date="2010" name="Stand. Genomic Sci.">
        <title>Complete genome sequence of Ilyobacter polytropus type strain (CuHbu1).</title>
        <authorList>
            <person name="Sikorski J."/>
            <person name="Chertkov O."/>
            <person name="Lapidus A."/>
            <person name="Nolan M."/>
            <person name="Lucas S."/>
            <person name="Del Rio T.G."/>
            <person name="Tice H."/>
            <person name="Cheng J.F."/>
            <person name="Tapia R."/>
            <person name="Han C."/>
            <person name="Goodwin L."/>
            <person name="Pitluck S."/>
            <person name="Liolios K."/>
            <person name="Ivanova N."/>
            <person name="Mavromatis K."/>
            <person name="Mikhailova N."/>
            <person name="Pati A."/>
            <person name="Chen A."/>
            <person name="Palaniappan K."/>
            <person name="Land M."/>
            <person name="Hauser L."/>
            <person name="Chang Y.J."/>
            <person name="Jeffries C.D."/>
            <person name="Brambilla E."/>
            <person name="Yasawong M."/>
            <person name="Rohde M."/>
            <person name="Pukall R."/>
            <person name="Spring S."/>
            <person name="Goker M."/>
            <person name="Woyke T."/>
            <person name="Bristow J."/>
            <person name="Eisen J.A."/>
            <person name="Markowitz V."/>
            <person name="Hugenholtz P."/>
            <person name="Kyrpides N.C."/>
            <person name="Klenk H.P."/>
        </authorList>
    </citation>
    <scope>NUCLEOTIDE SEQUENCE [LARGE SCALE GENOMIC DNA]</scope>
    <source>
        <strain evidence="2">ATCC 51220 / DSM 2926 / LMG 16218 / CuHBu1</strain>
    </source>
</reference>
<dbReference type="Pfam" id="PF09719">
    <property type="entry name" value="C_GCAxxG_C_C"/>
    <property type="match status" value="1"/>
</dbReference>
<accession>E3H791</accession>
<protein>
    <submittedName>
        <fullName evidence="1">C_GCAxxG_C_C family protein</fullName>
    </submittedName>
</protein>
<dbReference type="OrthoDB" id="9791535at2"/>